<reference evidence="1" key="1">
    <citation type="submission" date="2017-07" db="EMBL/GenBank/DDBJ databases">
        <authorList>
            <person name="Mikheyev A."/>
            <person name="Grau M."/>
        </authorList>
    </citation>
    <scope>NUCLEOTIDE SEQUENCE</scope>
    <source>
        <tissue evidence="1">Venom_gland</tissue>
    </source>
</reference>
<sequence>MAVPPSSWNFHNEFRDEANLTYCSTHSRDSTCVNPCLGSLQNGRRWSKVSYFCNSKSTMHIVNKHIRRKNLNLSPICYLLAAHILLPIYRQKLYNQRISQSHAM</sequence>
<protein>
    <submittedName>
        <fullName evidence="1">Uncharacterized protein</fullName>
    </submittedName>
</protein>
<accession>A0A2D4M6A6</accession>
<dbReference type="EMBL" id="IACM01080168">
    <property type="protein sequence ID" value="LAB28890.1"/>
    <property type="molecule type" value="Transcribed_RNA"/>
</dbReference>
<evidence type="ECO:0000313" key="1">
    <source>
        <dbReference type="EMBL" id="LAB28890.1"/>
    </source>
</evidence>
<dbReference type="AlphaFoldDB" id="A0A2D4M6A6"/>
<proteinExistence type="predicted"/>
<name>A0A2D4M6A6_9SAUR</name>
<organism evidence="1">
    <name type="scientific">Micrurus spixii</name>
    <name type="common">Amazon coral snake</name>
    <dbReference type="NCBI Taxonomy" id="129469"/>
    <lineage>
        <taxon>Eukaryota</taxon>
        <taxon>Metazoa</taxon>
        <taxon>Chordata</taxon>
        <taxon>Craniata</taxon>
        <taxon>Vertebrata</taxon>
        <taxon>Euteleostomi</taxon>
        <taxon>Lepidosauria</taxon>
        <taxon>Squamata</taxon>
        <taxon>Bifurcata</taxon>
        <taxon>Unidentata</taxon>
        <taxon>Episquamata</taxon>
        <taxon>Toxicofera</taxon>
        <taxon>Serpentes</taxon>
        <taxon>Colubroidea</taxon>
        <taxon>Elapidae</taxon>
        <taxon>Elapinae</taxon>
        <taxon>Micrurus</taxon>
    </lineage>
</organism>
<reference evidence="1" key="2">
    <citation type="submission" date="2017-11" db="EMBL/GenBank/DDBJ databases">
        <title>Coralsnake Venomics: Analyses of Venom Gland Transcriptomes and Proteomes of Six Brazilian Taxa.</title>
        <authorList>
            <person name="Aird S.D."/>
            <person name="Jorge da Silva N."/>
            <person name="Qiu L."/>
            <person name="Villar-Briones A."/>
            <person name="Aparecida-Saddi V."/>
            <person name="Campos-Telles M.P."/>
            <person name="Grau M."/>
            <person name="Mikheyev A.S."/>
        </authorList>
    </citation>
    <scope>NUCLEOTIDE SEQUENCE</scope>
    <source>
        <tissue evidence="1">Venom_gland</tissue>
    </source>
</reference>